<reference evidence="2 3" key="1">
    <citation type="journal article" date="2019" name="Int. J. Syst. Evol. Microbiol.">
        <title>The Global Catalogue of Microorganisms (GCM) 10K type strain sequencing project: providing services to taxonomists for standard genome sequencing and annotation.</title>
        <authorList>
            <consortium name="The Broad Institute Genomics Platform"/>
            <consortium name="The Broad Institute Genome Sequencing Center for Infectious Disease"/>
            <person name="Wu L."/>
            <person name="Ma J."/>
        </authorList>
    </citation>
    <scope>NUCLEOTIDE SEQUENCE [LARGE SCALE GENOMIC DNA]</scope>
    <source>
        <strain evidence="2 3">JCM 13004</strain>
    </source>
</reference>
<dbReference type="EMBL" id="BAAALF010000313">
    <property type="protein sequence ID" value="GAA1069162.1"/>
    <property type="molecule type" value="Genomic_DNA"/>
</dbReference>
<sequence length="262" mass="28928">MGIDRNWDRCLYCGRPVRLTGDRAEGSQYSLAGGWLGTVHDVAARCGTWFVPAEKRFIPANEVRYERVYRPDGSWRMVEAVGALEPMSLRALRSASDFDCAVITAGGDATLCRDDDLWMRARPGKPREFLPLTIRSFEDVCSLDHTQFEHLIADLLYLAGCSIVQENGKPNDRGADVIAVTATGRRLVVQCKRWASKVSFSELAKVGGTARQLHMADDVWVVALTGFTDPAWDYAEAAAITLVDGPDLERWLHGKVPASLVG</sequence>
<evidence type="ECO:0000313" key="2">
    <source>
        <dbReference type="EMBL" id="GAA1069162.1"/>
    </source>
</evidence>
<organism evidence="2 3">
    <name type="scientific">Kitasatospora nipponensis</name>
    <dbReference type="NCBI Taxonomy" id="258049"/>
    <lineage>
        <taxon>Bacteria</taxon>
        <taxon>Bacillati</taxon>
        <taxon>Actinomycetota</taxon>
        <taxon>Actinomycetes</taxon>
        <taxon>Kitasatosporales</taxon>
        <taxon>Streptomycetaceae</taxon>
        <taxon>Kitasatospora</taxon>
    </lineage>
</organism>
<dbReference type="InterPro" id="IPR011335">
    <property type="entry name" value="Restrct_endonuc-II-like"/>
</dbReference>
<dbReference type="Pfam" id="PF04471">
    <property type="entry name" value="Mrr_cat"/>
    <property type="match status" value="1"/>
</dbReference>
<protein>
    <recommendedName>
        <fullName evidence="1">Restriction endonuclease type IV Mrr domain-containing protein</fullName>
    </recommendedName>
</protein>
<dbReference type="PANTHER" id="PTHR30015">
    <property type="entry name" value="MRR RESTRICTION SYSTEM PROTEIN"/>
    <property type="match status" value="1"/>
</dbReference>
<dbReference type="Gene3D" id="3.40.1350.10">
    <property type="match status" value="1"/>
</dbReference>
<feature type="domain" description="Restriction endonuclease type IV Mrr" evidence="1">
    <location>
        <begin position="142"/>
        <end position="252"/>
    </location>
</feature>
<evidence type="ECO:0000259" key="1">
    <source>
        <dbReference type="Pfam" id="PF04471"/>
    </source>
</evidence>
<proteinExistence type="predicted"/>
<dbReference type="PANTHER" id="PTHR30015:SF6">
    <property type="entry name" value="SLL1429 PROTEIN"/>
    <property type="match status" value="1"/>
</dbReference>
<dbReference type="InterPro" id="IPR052906">
    <property type="entry name" value="Type_IV_Methyl-Rstrct_Enzyme"/>
</dbReference>
<comment type="caution">
    <text evidence="2">The sequence shown here is derived from an EMBL/GenBank/DDBJ whole genome shotgun (WGS) entry which is preliminary data.</text>
</comment>
<dbReference type="InterPro" id="IPR011856">
    <property type="entry name" value="tRNA_endonuc-like_dom_sf"/>
</dbReference>
<evidence type="ECO:0000313" key="3">
    <source>
        <dbReference type="Proteomes" id="UP001500037"/>
    </source>
</evidence>
<dbReference type="InterPro" id="IPR007560">
    <property type="entry name" value="Restrct_endonuc_IV_Mrr"/>
</dbReference>
<dbReference type="Proteomes" id="UP001500037">
    <property type="component" value="Unassembled WGS sequence"/>
</dbReference>
<keyword evidence="3" id="KW-1185">Reference proteome</keyword>
<dbReference type="SUPFAM" id="SSF52980">
    <property type="entry name" value="Restriction endonuclease-like"/>
    <property type="match status" value="1"/>
</dbReference>
<accession>A0ABN1T7X9</accession>
<gene>
    <name evidence="2" type="ORF">GCM10009665_76210</name>
</gene>
<name>A0ABN1T7X9_9ACTN</name>